<dbReference type="GO" id="GO:0005737">
    <property type="term" value="C:cytoplasm"/>
    <property type="evidence" value="ECO:0007669"/>
    <property type="project" value="UniProtKB-UniRule"/>
</dbReference>
<dbReference type="GO" id="GO:0009435">
    <property type="term" value="P:NAD+ biosynthetic process"/>
    <property type="evidence" value="ECO:0007669"/>
    <property type="project" value="UniProtKB-UniRule"/>
</dbReference>
<feature type="binding site" evidence="4">
    <location>
        <position position="246"/>
    </location>
    <ligand>
        <name>pyridoxal 5'-phosphate</name>
        <dbReference type="ChEBI" id="CHEBI:597326"/>
    </ligand>
</feature>
<dbReference type="PANTHER" id="PTHR14084:SF0">
    <property type="entry name" value="KYNURENINASE"/>
    <property type="match status" value="1"/>
</dbReference>
<feature type="modified residue" description="N6-(pyridoxal phosphate)lysine" evidence="4">
    <location>
        <position position="247"/>
    </location>
</feature>
<dbReference type="GO" id="GO:0030170">
    <property type="term" value="F:pyridoxal phosphate binding"/>
    <property type="evidence" value="ECO:0007669"/>
    <property type="project" value="UniProtKB-UniRule"/>
</dbReference>
<dbReference type="FunFam" id="3.40.640.10:FF:000031">
    <property type="entry name" value="Kynureninase"/>
    <property type="match status" value="1"/>
</dbReference>
<evidence type="ECO:0000256" key="5">
    <source>
        <dbReference type="NCBIfam" id="TIGR01814"/>
    </source>
</evidence>
<comment type="pathway">
    <text evidence="4 6">Amino-acid degradation; L-kynurenine degradation; L-alanine and anthranilate from L-kynurenine: step 1/1.</text>
</comment>
<dbReference type="SUPFAM" id="SSF53383">
    <property type="entry name" value="PLP-dependent transferases"/>
    <property type="match status" value="1"/>
</dbReference>
<feature type="binding site" evidence="4">
    <location>
        <begin position="136"/>
        <end position="139"/>
    </location>
    <ligand>
        <name>pyridoxal 5'-phosphate</name>
        <dbReference type="ChEBI" id="CHEBI:597326"/>
    </ligand>
</feature>
<keyword evidence="2 4" id="KW-0378">Hydrolase</keyword>
<reference evidence="7 8" key="1">
    <citation type="submission" date="2018-12" db="EMBL/GenBank/DDBJ databases">
        <title>Hymenobacter gummosus sp. nov., isolated from a spring.</title>
        <authorList>
            <person name="Nie L."/>
        </authorList>
    </citation>
    <scope>NUCLEOTIDE SEQUENCE [LARGE SCALE GENOMIC DNA]</scope>
    <source>
        <strain evidence="7 8">KCTC 52166</strain>
    </source>
</reference>
<dbReference type="InterPro" id="IPR010111">
    <property type="entry name" value="Kynureninase"/>
</dbReference>
<dbReference type="NCBIfam" id="TIGR01814">
    <property type="entry name" value="kynureninase"/>
    <property type="match status" value="1"/>
</dbReference>
<keyword evidence="1 4" id="KW-0662">Pyridine nucleotide biosynthesis</keyword>
<organism evidence="7 8">
    <name type="scientific">Hymenobacter gummosus</name>
    <dbReference type="NCBI Taxonomy" id="1776032"/>
    <lineage>
        <taxon>Bacteria</taxon>
        <taxon>Pseudomonadati</taxon>
        <taxon>Bacteroidota</taxon>
        <taxon>Cytophagia</taxon>
        <taxon>Cytophagales</taxon>
        <taxon>Hymenobacteraceae</taxon>
        <taxon>Hymenobacter</taxon>
    </lineage>
</organism>
<evidence type="ECO:0000256" key="4">
    <source>
        <dbReference type="HAMAP-Rule" id="MF_01970"/>
    </source>
</evidence>
<dbReference type="EMBL" id="RXOF01000001">
    <property type="protein sequence ID" value="RTQ53779.1"/>
    <property type="molecule type" value="Genomic_DNA"/>
</dbReference>
<dbReference type="GO" id="GO:0097053">
    <property type="term" value="P:L-kynurenine catabolic process"/>
    <property type="evidence" value="ECO:0007669"/>
    <property type="project" value="UniProtKB-UniRule"/>
</dbReference>
<proteinExistence type="inferred from homology"/>
<comment type="catalytic activity">
    <reaction evidence="6">
        <text>3-hydroxy-L-kynurenine + H2O = 3-hydroxyanthranilate + L-alanine + H(+)</text>
        <dbReference type="Rhea" id="RHEA:25143"/>
        <dbReference type="ChEBI" id="CHEBI:15377"/>
        <dbReference type="ChEBI" id="CHEBI:15378"/>
        <dbReference type="ChEBI" id="CHEBI:36559"/>
        <dbReference type="ChEBI" id="CHEBI:57972"/>
        <dbReference type="ChEBI" id="CHEBI:58125"/>
        <dbReference type="EC" id="3.7.1.3"/>
    </reaction>
</comment>
<feature type="binding site" evidence="4">
    <location>
        <position position="221"/>
    </location>
    <ligand>
        <name>pyridoxal 5'-phosphate</name>
        <dbReference type="ChEBI" id="CHEBI:597326"/>
    </ligand>
</feature>
<dbReference type="GO" id="GO:0043420">
    <property type="term" value="P:anthranilate metabolic process"/>
    <property type="evidence" value="ECO:0007669"/>
    <property type="project" value="TreeGrafter"/>
</dbReference>
<dbReference type="RefSeq" id="WP_126691706.1">
    <property type="nucleotide sequence ID" value="NZ_RXOF01000001.1"/>
</dbReference>
<dbReference type="EC" id="3.7.1.3" evidence="4 5"/>
<comment type="catalytic activity">
    <reaction evidence="4 6">
        <text>L-kynurenine + H2O = anthranilate + L-alanine + H(+)</text>
        <dbReference type="Rhea" id="RHEA:16813"/>
        <dbReference type="ChEBI" id="CHEBI:15377"/>
        <dbReference type="ChEBI" id="CHEBI:15378"/>
        <dbReference type="ChEBI" id="CHEBI:16567"/>
        <dbReference type="ChEBI" id="CHEBI:57959"/>
        <dbReference type="ChEBI" id="CHEBI:57972"/>
        <dbReference type="EC" id="3.7.1.3"/>
    </reaction>
</comment>
<dbReference type="PANTHER" id="PTHR14084">
    <property type="entry name" value="KYNURENINASE"/>
    <property type="match status" value="1"/>
</dbReference>
<feature type="binding site" evidence="4">
    <location>
        <position position="108"/>
    </location>
    <ligand>
        <name>pyridoxal 5'-phosphate</name>
        <dbReference type="ChEBI" id="CHEBI:597326"/>
    </ligand>
</feature>
<dbReference type="GO" id="GO:0019441">
    <property type="term" value="P:L-tryptophan catabolic process to kynurenine"/>
    <property type="evidence" value="ECO:0007669"/>
    <property type="project" value="TreeGrafter"/>
</dbReference>
<accession>A0A431U9A5</accession>
<dbReference type="InterPro" id="IPR015421">
    <property type="entry name" value="PyrdxlP-dep_Trfase_major"/>
</dbReference>
<evidence type="ECO:0000256" key="2">
    <source>
        <dbReference type="ARBA" id="ARBA00022801"/>
    </source>
</evidence>
<comment type="cofactor">
    <cofactor evidence="4 6">
        <name>pyridoxal 5'-phosphate</name>
        <dbReference type="ChEBI" id="CHEBI:597326"/>
    </cofactor>
</comment>
<dbReference type="HAMAP" id="MF_01970">
    <property type="entry name" value="Kynureninase"/>
    <property type="match status" value="1"/>
</dbReference>
<keyword evidence="8" id="KW-1185">Reference proteome</keyword>
<sequence>MTSAFQNTLDFARQLDAQDALRPFRDRFHLPPGPDGQPAAYMCGNSLGLMPKTARAAVEAEFQSWEEHAVEGHFREPSQWMHYHQTLTEASARLVGAKPVEVVVMNNLTVNLHLLLISFYRPAGRRYKVLMEGGAFPSDQYALESQVKLHGYQPDDAIVELLPRPGEHTLRTADIEARIQALGEELALVILGGVNYYTGQAFDMPAITRAGHAVGAVVGFDLAHAAGNLLLHLHDWDVDFACWCSYKYLNSGPGGTSGVFVHERFANRPDLPRLAGWWGHDATVRFQMKKGFQPMPGAAGWQLSNAQIFPMAIHRAALAIVDEAGGMQELRRKSEQLTGYLEYVLHAAGLPAEVLEIITPADPAQRGCQLSLLVHQQGRQLFDFLSERGIMADWREPNVIRISPVPLYNSFEDVWRIGQAVAAWTTTLTPAAANQ</sequence>
<feature type="binding site" evidence="4">
    <location>
        <position position="109"/>
    </location>
    <ligand>
        <name>pyridoxal 5'-phosphate</name>
        <dbReference type="ChEBI" id="CHEBI:597326"/>
    </ligand>
</feature>
<comment type="caution">
    <text evidence="7">The sequence shown here is derived from an EMBL/GenBank/DDBJ whole genome shotgun (WGS) entry which is preliminary data.</text>
</comment>
<dbReference type="Pfam" id="PF22580">
    <property type="entry name" value="KYNU_C"/>
    <property type="match status" value="1"/>
</dbReference>
<gene>
    <name evidence="4 7" type="primary">kynU</name>
    <name evidence="7" type="ORF">EJV47_03325</name>
</gene>
<dbReference type="OrthoDB" id="9812626at2"/>
<evidence type="ECO:0000256" key="3">
    <source>
        <dbReference type="ARBA" id="ARBA00022898"/>
    </source>
</evidence>
<dbReference type="InterPro" id="IPR015422">
    <property type="entry name" value="PyrdxlP-dep_Trfase_small"/>
</dbReference>
<dbReference type="AlphaFoldDB" id="A0A431U9A5"/>
<comment type="subunit">
    <text evidence="4 6">Homodimer.</text>
</comment>
<protein>
    <recommendedName>
        <fullName evidence="4 5">Kynureninase</fullName>
        <ecNumber evidence="4 5">3.7.1.3</ecNumber>
    </recommendedName>
    <alternativeName>
        <fullName evidence="4">L-kynurenine hydrolase</fullName>
    </alternativeName>
</protein>
<evidence type="ECO:0000256" key="6">
    <source>
        <dbReference type="PIRNR" id="PIRNR038800"/>
    </source>
</evidence>
<evidence type="ECO:0000313" key="7">
    <source>
        <dbReference type="EMBL" id="RTQ53779.1"/>
    </source>
</evidence>
<dbReference type="Gene3D" id="3.90.1150.10">
    <property type="entry name" value="Aspartate Aminotransferase, domain 1"/>
    <property type="match status" value="1"/>
</dbReference>
<comment type="similarity">
    <text evidence="4 6">Belongs to the kynureninase family.</text>
</comment>
<feature type="binding site" evidence="4">
    <location>
        <position position="224"/>
    </location>
    <ligand>
        <name>pyridoxal 5'-phosphate</name>
        <dbReference type="ChEBI" id="CHEBI:597326"/>
    </ligand>
</feature>
<dbReference type="Proteomes" id="UP000282184">
    <property type="component" value="Unassembled WGS sequence"/>
</dbReference>
<comment type="caution">
    <text evidence="4">Lacks conserved residue(s) required for the propagation of feature annotation.</text>
</comment>
<dbReference type="GO" id="GO:0019805">
    <property type="term" value="P:quinolinate biosynthetic process"/>
    <property type="evidence" value="ECO:0007669"/>
    <property type="project" value="UniProtKB-UniRule"/>
</dbReference>
<dbReference type="PIRSF" id="PIRSF038800">
    <property type="entry name" value="KYNU"/>
    <property type="match status" value="1"/>
</dbReference>
<dbReference type="InterPro" id="IPR015424">
    <property type="entry name" value="PyrdxlP-dep_Trfase"/>
</dbReference>
<evidence type="ECO:0000256" key="1">
    <source>
        <dbReference type="ARBA" id="ARBA00022642"/>
    </source>
</evidence>
<feature type="binding site" evidence="4">
    <location>
        <position position="277"/>
    </location>
    <ligand>
        <name>pyridoxal 5'-phosphate</name>
        <dbReference type="ChEBI" id="CHEBI:597326"/>
    </ligand>
</feature>
<evidence type="ECO:0000313" key="8">
    <source>
        <dbReference type="Proteomes" id="UP000282184"/>
    </source>
</evidence>
<comment type="pathway">
    <text evidence="4 6">Cofactor biosynthesis; NAD(+) biosynthesis; quinolinate from L-kynurenine: step 2/3.</text>
</comment>
<keyword evidence="3 4" id="KW-0663">Pyridoxal phosphate</keyword>
<dbReference type="GO" id="GO:0030429">
    <property type="term" value="F:kynureninase activity"/>
    <property type="evidence" value="ECO:0007669"/>
    <property type="project" value="UniProtKB-UniRule"/>
</dbReference>
<comment type="function">
    <text evidence="4 6">Catalyzes the cleavage of L-kynurenine (L-Kyn) and L-3-hydroxykynurenine (L-3OHKyn) into anthranilic acid (AA) and 3-hydroxyanthranilic acid (3-OHAA), respectively.</text>
</comment>
<dbReference type="UniPathway" id="UPA00253">
    <property type="reaction ID" value="UER00329"/>
</dbReference>
<name>A0A431U9A5_9BACT</name>
<dbReference type="UniPathway" id="UPA00334">
    <property type="reaction ID" value="UER00455"/>
</dbReference>
<feature type="binding site" evidence="4">
    <location>
        <position position="305"/>
    </location>
    <ligand>
        <name>pyridoxal 5'-phosphate</name>
        <dbReference type="ChEBI" id="CHEBI:597326"/>
    </ligand>
</feature>
<dbReference type="Gene3D" id="3.40.640.10">
    <property type="entry name" value="Type I PLP-dependent aspartate aminotransferase-like (Major domain)"/>
    <property type="match status" value="1"/>
</dbReference>